<dbReference type="SMART" id="SM00267">
    <property type="entry name" value="GGDEF"/>
    <property type="match status" value="1"/>
</dbReference>
<dbReference type="Pfam" id="PF00563">
    <property type="entry name" value="EAL"/>
    <property type="match status" value="1"/>
</dbReference>
<dbReference type="InterPro" id="IPR035919">
    <property type="entry name" value="EAL_sf"/>
</dbReference>
<dbReference type="Pfam" id="PF13426">
    <property type="entry name" value="PAS_9"/>
    <property type="match status" value="1"/>
</dbReference>
<dbReference type="PROSITE" id="PS50112">
    <property type="entry name" value="PAS"/>
    <property type="match status" value="1"/>
</dbReference>
<evidence type="ECO:0000313" key="5">
    <source>
        <dbReference type="Proteomes" id="UP001165136"/>
    </source>
</evidence>
<name>A0A9W6QXF5_9PSEU</name>
<dbReference type="Gene3D" id="3.30.70.270">
    <property type="match status" value="1"/>
</dbReference>
<dbReference type="SMART" id="SM00052">
    <property type="entry name" value="EAL"/>
    <property type="match status" value="1"/>
</dbReference>
<dbReference type="SUPFAM" id="SSF55073">
    <property type="entry name" value="Nucleotide cyclase"/>
    <property type="match status" value="1"/>
</dbReference>
<sequence>MARPDGTRLSPGELEDVLTKVAQEAAGAAPRAAASRFGALFSRSPIGMVLADQDGEIVEVNVAMTKFLGRPANDLRGREIADLGFAERDAETLRAGLAELATTGADHYRERIELAHSDGASVWAEVTLTYLPGDRPGSVFPMLMAVDENELHALQETFRRQSVGDPLTGLSNALSFHTKLEAAFGAGARDQVALIYLDIDGFRVINDGLGPGVADQVLRGVAGKLTNAFAAHDPLIARLSGDGFAVLLRGELTRGEVIGMVEAAMDELNEPIYLGEHGVGVSVSAGIVVQDVSVGGHEEIQRAAELALHRAKEAGRAQWMLFDPEADARDRARFRLGAELAGALENGQFKLHYFPVVRLDDHNDVAAVAARLRWHHPELGALSTRDFGPLAEATGLIPQLGKWVVSEVIATAARWREAFGSRAPGVSLPLPRRMAADPDLVRLVRTQLDRHDLPAEVLSLRTDSDTIVDEDGDLQESLAVLAELGAKPLLAVRGSADLELIARHALPVRQVVLGRTVVAPFAEDKPDAAAIRHLDHLMTRAAELNLRVGAAGIRSAEEAARLHEFGVLAGYGPFAGSATQDEIEEFLRNLLG</sequence>
<keyword evidence="5" id="KW-1185">Reference proteome</keyword>
<dbReference type="NCBIfam" id="TIGR00229">
    <property type="entry name" value="sensory_box"/>
    <property type="match status" value="1"/>
</dbReference>
<dbReference type="PROSITE" id="PS50887">
    <property type="entry name" value="GGDEF"/>
    <property type="match status" value="1"/>
</dbReference>
<feature type="domain" description="EAL" evidence="2">
    <location>
        <begin position="333"/>
        <end position="592"/>
    </location>
</feature>
<feature type="domain" description="GGDEF" evidence="3">
    <location>
        <begin position="190"/>
        <end position="324"/>
    </location>
</feature>
<dbReference type="PROSITE" id="PS50883">
    <property type="entry name" value="EAL"/>
    <property type="match status" value="1"/>
</dbReference>
<dbReference type="InterPro" id="IPR000014">
    <property type="entry name" value="PAS"/>
</dbReference>
<protein>
    <submittedName>
        <fullName evidence="4">GGDEF domain-containing protein</fullName>
    </submittedName>
</protein>
<dbReference type="AlphaFoldDB" id="A0A9W6QXF5"/>
<dbReference type="CDD" id="cd00130">
    <property type="entry name" value="PAS"/>
    <property type="match status" value="1"/>
</dbReference>
<dbReference type="Proteomes" id="UP001165136">
    <property type="component" value="Unassembled WGS sequence"/>
</dbReference>
<dbReference type="InterPro" id="IPR043128">
    <property type="entry name" value="Rev_trsase/Diguanyl_cyclase"/>
</dbReference>
<dbReference type="CDD" id="cd01949">
    <property type="entry name" value="GGDEF"/>
    <property type="match status" value="1"/>
</dbReference>
<comment type="caution">
    <text evidence="4">The sequence shown here is derived from an EMBL/GenBank/DDBJ whole genome shotgun (WGS) entry which is preliminary data.</text>
</comment>
<dbReference type="Gene3D" id="3.30.450.20">
    <property type="entry name" value="PAS domain"/>
    <property type="match status" value="1"/>
</dbReference>
<accession>A0A9W6QXF5</accession>
<dbReference type="InterPro" id="IPR052155">
    <property type="entry name" value="Biofilm_reg_signaling"/>
</dbReference>
<dbReference type="Gene3D" id="3.20.20.450">
    <property type="entry name" value="EAL domain"/>
    <property type="match status" value="1"/>
</dbReference>
<evidence type="ECO:0000313" key="4">
    <source>
        <dbReference type="EMBL" id="GLY65816.1"/>
    </source>
</evidence>
<reference evidence="4" key="1">
    <citation type="submission" date="2023-03" db="EMBL/GenBank/DDBJ databases">
        <title>Amycolatopsis taiwanensis NBRC 103393.</title>
        <authorList>
            <person name="Ichikawa N."/>
            <person name="Sato H."/>
            <person name="Tonouchi N."/>
        </authorList>
    </citation>
    <scope>NUCLEOTIDE SEQUENCE</scope>
    <source>
        <strain evidence="4">NBRC 103393</strain>
    </source>
</reference>
<dbReference type="NCBIfam" id="TIGR00254">
    <property type="entry name" value="GGDEF"/>
    <property type="match status" value="1"/>
</dbReference>
<dbReference type="CDD" id="cd01948">
    <property type="entry name" value="EAL"/>
    <property type="match status" value="1"/>
</dbReference>
<dbReference type="InterPro" id="IPR029787">
    <property type="entry name" value="Nucleotide_cyclase"/>
</dbReference>
<dbReference type="EMBL" id="BSTI01000004">
    <property type="protein sequence ID" value="GLY65816.1"/>
    <property type="molecule type" value="Genomic_DNA"/>
</dbReference>
<dbReference type="InterPro" id="IPR035965">
    <property type="entry name" value="PAS-like_dom_sf"/>
</dbReference>
<feature type="domain" description="PAS" evidence="1">
    <location>
        <begin position="33"/>
        <end position="104"/>
    </location>
</feature>
<evidence type="ECO:0000259" key="2">
    <source>
        <dbReference type="PROSITE" id="PS50883"/>
    </source>
</evidence>
<dbReference type="SMART" id="SM00091">
    <property type="entry name" value="PAS"/>
    <property type="match status" value="1"/>
</dbReference>
<evidence type="ECO:0000259" key="1">
    <source>
        <dbReference type="PROSITE" id="PS50112"/>
    </source>
</evidence>
<dbReference type="PANTHER" id="PTHR44757">
    <property type="entry name" value="DIGUANYLATE CYCLASE DGCP"/>
    <property type="match status" value="1"/>
</dbReference>
<organism evidence="4 5">
    <name type="scientific">Amycolatopsis taiwanensis</name>
    <dbReference type="NCBI Taxonomy" id="342230"/>
    <lineage>
        <taxon>Bacteria</taxon>
        <taxon>Bacillati</taxon>
        <taxon>Actinomycetota</taxon>
        <taxon>Actinomycetes</taxon>
        <taxon>Pseudonocardiales</taxon>
        <taxon>Pseudonocardiaceae</taxon>
        <taxon>Amycolatopsis</taxon>
    </lineage>
</organism>
<dbReference type="PANTHER" id="PTHR44757:SF2">
    <property type="entry name" value="BIOFILM ARCHITECTURE MAINTENANCE PROTEIN MBAA"/>
    <property type="match status" value="1"/>
</dbReference>
<dbReference type="SUPFAM" id="SSF141868">
    <property type="entry name" value="EAL domain-like"/>
    <property type="match status" value="1"/>
</dbReference>
<dbReference type="Pfam" id="PF00990">
    <property type="entry name" value="GGDEF"/>
    <property type="match status" value="1"/>
</dbReference>
<proteinExistence type="predicted"/>
<gene>
    <name evidence="4" type="ORF">Atai01_24350</name>
</gene>
<dbReference type="SUPFAM" id="SSF55785">
    <property type="entry name" value="PYP-like sensor domain (PAS domain)"/>
    <property type="match status" value="1"/>
</dbReference>
<dbReference type="InterPro" id="IPR001633">
    <property type="entry name" value="EAL_dom"/>
</dbReference>
<dbReference type="InterPro" id="IPR000160">
    <property type="entry name" value="GGDEF_dom"/>
</dbReference>
<evidence type="ECO:0000259" key="3">
    <source>
        <dbReference type="PROSITE" id="PS50887"/>
    </source>
</evidence>